<dbReference type="Proteomes" id="UP001215598">
    <property type="component" value="Unassembled WGS sequence"/>
</dbReference>
<comment type="caution">
    <text evidence="1">The sequence shown here is derived from an EMBL/GenBank/DDBJ whole genome shotgun (WGS) entry which is preliminary data.</text>
</comment>
<evidence type="ECO:0000313" key="1">
    <source>
        <dbReference type="EMBL" id="KAJ7776297.1"/>
    </source>
</evidence>
<reference evidence="1" key="1">
    <citation type="submission" date="2023-03" db="EMBL/GenBank/DDBJ databases">
        <title>Massive genome expansion in bonnet fungi (Mycena s.s.) driven by repeated elements and novel gene families across ecological guilds.</title>
        <authorList>
            <consortium name="Lawrence Berkeley National Laboratory"/>
            <person name="Harder C.B."/>
            <person name="Miyauchi S."/>
            <person name="Viragh M."/>
            <person name="Kuo A."/>
            <person name="Thoen E."/>
            <person name="Andreopoulos B."/>
            <person name="Lu D."/>
            <person name="Skrede I."/>
            <person name="Drula E."/>
            <person name="Henrissat B."/>
            <person name="Morin E."/>
            <person name="Kohler A."/>
            <person name="Barry K."/>
            <person name="LaButti K."/>
            <person name="Morin E."/>
            <person name="Salamov A."/>
            <person name="Lipzen A."/>
            <person name="Mereny Z."/>
            <person name="Hegedus B."/>
            <person name="Baldrian P."/>
            <person name="Stursova M."/>
            <person name="Weitz H."/>
            <person name="Taylor A."/>
            <person name="Grigoriev I.V."/>
            <person name="Nagy L.G."/>
            <person name="Martin F."/>
            <person name="Kauserud H."/>
        </authorList>
    </citation>
    <scope>NUCLEOTIDE SEQUENCE</scope>
    <source>
        <strain evidence="1">CBHHK182m</strain>
    </source>
</reference>
<protein>
    <submittedName>
        <fullName evidence="1">Uncharacterized protein</fullName>
    </submittedName>
</protein>
<dbReference type="EMBL" id="JARKIB010000009">
    <property type="protein sequence ID" value="KAJ7776297.1"/>
    <property type="molecule type" value="Genomic_DNA"/>
</dbReference>
<evidence type="ECO:0000313" key="2">
    <source>
        <dbReference type="Proteomes" id="UP001215598"/>
    </source>
</evidence>
<proteinExistence type="predicted"/>
<gene>
    <name evidence="1" type="ORF">B0H16DRAFT_1879650</name>
</gene>
<accession>A0AAD7NV21</accession>
<sequence length="264" mass="29913">MSPSSEDPITLVVIHEPRPHLSKHVFNSKCRALADAIMALPVCQMNFLKYDYIFQTSSLDANLGSFGFPESRPRVLTIKKCETPEHWEEVRRNPEFKRLIGEKWGSCHTFFANVVKQVNTPATGDSVFIFSILKAPARHSPEEFSSRLKEIVDRGVALPISQKIYVKHLILFPSNIDLDLQNANHMLRALGLSAFGRPRRRSQCKQTAVTHFTPYSQFACAQSREDFVELLDDPALKQWGREAMPQVEYHVSGVSFLAGVDSRV</sequence>
<name>A0AAD7NV21_9AGAR</name>
<keyword evidence="2" id="KW-1185">Reference proteome</keyword>
<organism evidence="1 2">
    <name type="scientific">Mycena metata</name>
    <dbReference type="NCBI Taxonomy" id="1033252"/>
    <lineage>
        <taxon>Eukaryota</taxon>
        <taxon>Fungi</taxon>
        <taxon>Dikarya</taxon>
        <taxon>Basidiomycota</taxon>
        <taxon>Agaricomycotina</taxon>
        <taxon>Agaricomycetes</taxon>
        <taxon>Agaricomycetidae</taxon>
        <taxon>Agaricales</taxon>
        <taxon>Marasmiineae</taxon>
        <taxon>Mycenaceae</taxon>
        <taxon>Mycena</taxon>
    </lineage>
</organism>
<dbReference type="AlphaFoldDB" id="A0AAD7NV21"/>